<reference evidence="17" key="2">
    <citation type="submission" date="2025-09" db="UniProtKB">
        <authorList>
            <consortium name="Ensembl"/>
        </authorList>
    </citation>
    <scope>IDENTIFICATION</scope>
</reference>
<dbReference type="FunFam" id="2.60.40.10:FF:000044">
    <property type="entry name" value="Contactin 1"/>
    <property type="match status" value="1"/>
</dbReference>
<evidence type="ECO:0000256" key="2">
    <source>
        <dbReference type="ARBA" id="ARBA00009812"/>
    </source>
</evidence>
<dbReference type="FunFam" id="2.60.40.10:FF:000035">
    <property type="entry name" value="Contactin 1"/>
    <property type="match status" value="1"/>
</dbReference>
<feature type="domain" description="Ig-like" evidence="15">
    <location>
        <begin position="25"/>
        <end position="115"/>
    </location>
</feature>
<dbReference type="GO" id="GO:0007411">
    <property type="term" value="P:axon guidance"/>
    <property type="evidence" value="ECO:0007669"/>
    <property type="project" value="TreeGrafter"/>
</dbReference>
<dbReference type="FunFam" id="2.60.40.10:FF:000064">
    <property type="entry name" value="Contactin 1"/>
    <property type="match status" value="1"/>
</dbReference>
<dbReference type="GeneTree" id="ENSGT00940000155915"/>
<dbReference type="Proteomes" id="UP000694569">
    <property type="component" value="Unplaced"/>
</dbReference>
<dbReference type="InterPro" id="IPR003599">
    <property type="entry name" value="Ig_sub"/>
</dbReference>
<feature type="signal peptide" evidence="14">
    <location>
        <begin position="1"/>
        <end position="17"/>
    </location>
</feature>
<dbReference type="SMART" id="SM00409">
    <property type="entry name" value="IG"/>
    <property type="match status" value="6"/>
</dbReference>
<dbReference type="PROSITE" id="PS50835">
    <property type="entry name" value="IG_LIKE"/>
    <property type="match status" value="6"/>
</dbReference>
<keyword evidence="6" id="KW-0677">Repeat</keyword>
<evidence type="ECO:0000256" key="13">
    <source>
        <dbReference type="SAM" id="MobiDB-lite"/>
    </source>
</evidence>
<feature type="domain" description="Ig-like" evidence="15">
    <location>
        <begin position="120"/>
        <end position="207"/>
    </location>
</feature>
<evidence type="ECO:0000313" key="18">
    <source>
        <dbReference type="Proteomes" id="UP000694569"/>
    </source>
</evidence>
<dbReference type="Ensembl" id="ENSLLET00000008183.1">
    <property type="protein sequence ID" value="ENSLLEP00000007867.1"/>
    <property type="gene ID" value="ENSLLEG00000004978.1"/>
</dbReference>
<keyword evidence="3" id="KW-1003">Cell membrane</keyword>
<dbReference type="GO" id="GO:0030424">
    <property type="term" value="C:axon"/>
    <property type="evidence" value="ECO:0007669"/>
    <property type="project" value="TreeGrafter"/>
</dbReference>
<feature type="domain" description="Fibronectin type-III" evidence="16">
    <location>
        <begin position="698"/>
        <end position="795"/>
    </location>
</feature>
<dbReference type="Pfam" id="PF07679">
    <property type="entry name" value="I-set"/>
    <property type="match status" value="2"/>
</dbReference>
<keyword evidence="8" id="KW-0472">Membrane</keyword>
<evidence type="ECO:0000256" key="5">
    <source>
        <dbReference type="ARBA" id="ARBA00022729"/>
    </source>
</evidence>
<dbReference type="SUPFAM" id="SSF49265">
    <property type="entry name" value="Fibronectin type III"/>
    <property type="match status" value="2"/>
</dbReference>
<dbReference type="Pfam" id="PF13927">
    <property type="entry name" value="Ig_3"/>
    <property type="match status" value="3"/>
</dbReference>
<keyword evidence="5 14" id="KW-0732">Signal</keyword>
<feature type="domain" description="Fibronectin type-III" evidence="16">
    <location>
        <begin position="591"/>
        <end position="693"/>
    </location>
</feature>
<feature type="domain" description="Ig-like" evidence="15">
    <location>
        <begin position="397"/>
        <end position="484"/>
    </location>
</feature>
<dbReference type="SUPFAM" id="SSF48726">
    <property type="entry name" value="Immunoglobulin"/>
    <property type="match status" value="6"/>
</dbReference>
<dbReference type="FunFam" id="2.60.40.10:FF:000005">
    <property type="entry name" value="Neuronal cell adhesion molecule"/>
    <property type="match status" value="1"/>
</dbReference>
<evidence type="ECO:0000256" key="11">
    <source>
        <dbReference type="ARBA" id="ARBA00023288"/>
    </source>
</evidence>
<dbReference type="GO" id="GO:0098632">
    <property type="term" value="F:cell-cell adhesion mediator activity"/>
    <property type="evidence" value="ECO:0007669"/>
    <property type="project" value="TreeGrafter"/>
</dbReference>
<dbReference type="GO" id="GO:0007420">
    <property type="term" value="P:brain development"/>
    <property type="evidence" value="ECO:0007669"/>
    <property type="project" value="TreeGrafter"/>
</dbReference>
<comment type="similarity">
    <text evidence="2">Belongs to the immunoglobulin superfamily. Contactin family.</text>
</comment>
<evidence type="ECO:0000256" key="7">
    <source>
        <dbReference type="ARBA" id="ARBA00022889"/>
    </source>
</evidence>
<dbReference type="FunFam" id="2.60.40.10:FF:000004">
    <property type="entry name" value="DCC isoform 1"/>
    <property type="match status" value="2"/>
</dbReference>
<evidence type="ECO:0000256" key="9">
    <source>
        <dbReference type="ARBA" id="ARBA00023157"/>
    </source>
</evidence>
<keyword evidence="9" id="KW-1015">Disulfide bond</keyword>
<evidence type="ECO:0000256" key="1">
    <source>
        <dbReference type="ARBA" id="ARBA00004609"/>
    </source>
</evidence>
<dbReference type="PROSITE" id="PS50853">
    <property type="entry name" value="FN3"/>
    <property type="match status" value="3"/>
</dbReference>
<dbReference type="GO" id="GO:0005886">
    <property type="term" value="C:plasma membrane"/>
    <property type="evidence" value="ECO:0007669"/>
    <property type="project" value="UniProtKB-SubCell"/>
</dbReference>
<keyword evidence="11" id="KW-0449">Lipoprotein</keyword>
<dbReference type="InterPro" id="IPR003598">
    <property type="entry name" value="Ig_sub2"/>
</dbReference>
<dbReference type="InterPro" id="IPR036179">
    <property type="entry name" value="Ig-like_dom_sf"/>
</dbReference>
<evidence type="ECO:0000256" key="8">
    <source>
        <dbReference type="ARBA" id="ARBA00023136"/>
    </source>
</evidence>
<feature type="domain" description="Fibronectin type-III" evidence="16">
    <location>
        <begin position="800"/>
        <end position="892"/>
    </location>
</feature>
<name>A0A8C5P9I3_9ANUR</name>
<evidence type="ECO:0000256" key="12">
    <source>
        <dbReference type="ARBA" id="ARBA00023319"/>
    </source>
</evidence>
<keyword evidence="10" id="KW-0325">Glycoprotein</keyword>
<dbReference type="InterPro" id="IPR047102">
    <property type="entry name" value="Contactin-1_2_Ig1"/>
</dbReference>
<dbReference type="Pfam" id="PF00041">
    <property type="entry name" value="fn3"/>
    <property type="match status" value="2"/>
</dbReference>
<sequence>MWPILTHLVIYIFFCWAEEGKRYGPVFEEQPTDTIYPEESQEGKISMNCRARANPPPEYRWRLNNWDINLGDEHYSMVGGNLVINNPDKSRDQGKYVCIVSNIYGRIMSLEATLNFGYLDTFSTDERPEVRVKVGIGAMMICAPPPHFPGDLNYRWLLNEFPVFISMDERRFVSQTDGNLYIAKVEQSDRGNYSCFVSSPSITKSVFSKFIPLVPLPEKTKKPYPADIRVGFKDTYALKDDNVTLECFALGNPVPIIRWSKVGEAIPASVEISMSGAVLKIFNIQPEDEGLYECSAQNEKGTDKHQARVYVQAKPEWVEYINDTERDIGSALHWACVSKGKPVPTIRWLKNGTSYGKGELNIHTLTLRDAGMYQCIAENHYGIIQANAELKVLTLAPTFEFNPMRKKALAAKGGRAIIECKPKAAPKPKFSWSKGTELLMNNTRVSIWEDGSLDIINITKLDEGSYTCFAENDRGKANSTTTLSVTAATKITLAPNNADVTVGENSSMQCHASHDPTLDLTFIWSLNGFVIDFDKDDGGHYEKQAKLEGGSELIIKNTQLKHAGRYICTAQTIVDNSTASAELVVRGPPGPPGGVIVQEIRDNYVKLAWSSGTDNHQPISKYTIQSRSSLSDERKEEWKDSKTEIPTIEGNMESAKVIDLIPWMDYEFRVMATNTLGVGEPSLPSPKIRTLGAVPVVAPSGVGGGGRSNRELTVTWVPLPREYHYGESFAYILAFKPFTDQRWRKVYVENNESGRYVLKDDAITPSTEFQVKMKAVNKMGEGPFSSPAIIYSADDEPREAPTSVTAVMLSATEISVTWQPVYVRSIEGYHVRYWQSQDKEVAAHQVQVKASENSIRLEGLLPDTLYNLEVRAFNSAGEGPSSQTYRFTTRKGPPSQIPTIKSVVRSGSQYIISWGHVSALANESSVTGYKVLYRPDGQIDGKLYSTGKHYVEVPAPKEGEYIVEVRAISEGGDGAVALIKISSHATRMLPLGALGVILPSLCLLAHLDF</sequence>
<evidence type="ECO:0000256" key="6">
    <source>
        <dbReference type="ARBA" id="ARBA00022737"/>
    </source>
</evidence>
<protein>
    <submittedName>
        <fullName evidence="17">Contactin 1</fullName>
    </submittedName>
</protein>
<dbReference type="Gene3D" id="2.60.40.10">
    <property type="entry name" value="Immunoglobulins"/>
    <property type="match status" value="10"/>
</dbReference>
<dbReference type="FunFam" id="2.60.40.10:FF:000047">
    <property type="entry name" value="Contactin 1"/>
    <property type="match status" value="1"/>
</dbReference>
<evidence type="ECO:0000256" key="4">
    <source>
        <dbReference type="ARBA" id="ARBA00022622"/>
    </source>
</evidence>
<dbReference type="PANTHER" id="PTHR44170">
    <property type="entry name" value="PROTEIN SIDEKICK"/>
    <property type="match status" value="1"/>
</dbReference>
<dbReference type="FunFam" id="2.60.40.10:FF:000028">
    <property type="entry name" value="Neuronal cell adhesion molecule"/>
    <property type="match status" value="1"/>
</dbReference>
<dbReference type="CDD" id="cd00063">
    <property type="entry name" value="FN3"/>
    <property type="match status" value="4"/>
</dbReference>
<dbReference type="OrthoDB" id="6138780at2759"/>
<feature type="region of interest" description="Disordered" evidence="13">
    <location>
        <begin position="618"/>
        <end position="638"/>
    </location>
</feature>
<organism evidence="17 18">
    <name type="scientific">Leptobrachium leishanense</name>
    <name type="common">Leishan spiny toad</name>
    <dbReference type="NCBI Taxonomy" id="445787"/>
    <lineage>
        <taxon>Eukaryota</taxon>
        <taxon>Metazoa</taxon>
        <taxon>Chordata</taxon>
        <taxon>Craniata</taxon>
        <taxon>Vertebrata</taxon>
        <taxon>Euteleostomi</taxon>
        <taxon>Amphibia</taxon>
        <taxon>Batrachia</taxon>
        <taxon>Anura</taxon>
        <taxon>Pelobatoidea</taxon>
        <taxon>Megophryidae</taxon>
        <taxon>Leptobrachium</taxon>
    </lineage>
</organism>
<keyword evidence="18" id="KW-1185">Reference proteome</keyword>
<dbReference type="PANTHER" id="PTHR44170:SF10">
    <property type="entry name" value="CONTACTIN-1"/>
    <property type="match status" value="1"/>
</dbReference>
<proteinExistence type="inferred from homology"/>
<dbReference type="AlphaFoldDB" id="A0A8C5P9I3"/>
<dbReference type="InterPro" id="IPR013783">
    <property type="entry name" value="Ig-like_fold"/>
</dbReference>
<keyword evidence="4" id="KW-0336">GPI-anchor</keyword>
<keyword evidence="7" id="KW-0130">Cell adhesion</keyword>
<evidence type="ECO:0000259" key="16">
    <source>
        <dbReference type="PROSITE" id="PS50853"/>
    </source>
</evidence>
<evidence type="ECO:0000256" key="10">
    <source>
        <dbReference type="ARBA" id="ARBA00023180"/>
    </source>
</evidence>
<dbReference type="FunFam" id="2.60.40.10:FF:000054">
    <property type="entry name" value="Contactin 1"/>
    <property type="match status" value="1"/>
</dbReference>
<dbReference type="SMART" id="SM00060">
    <property type="entry name" value="FN3"/>
    <property type="match status" value="4"/>
</dbReference>
<accession>A0A8C5P9I3</accession>
<reference evidence="17" key="1">
    <citation type="submission" date="2025-08" db="UniProtKB">
        <authorList>
            <consortium name="Ensembl"/>
        </authorList>
    </citation>
    <scope>IDENTIFICATION</scope>
</reference>
<feature type="domain" description="Ig-like" evidence="15">
    <location>
        <begin position="217"/>
        <end position="310"/>
    </location>
</feature>
<evidence type="ECO:0000313" key="17">
    <source>
        <dbReference type="Ensembl" id="ENSLLEP00000007867.1"/>
    </source>
</evidence>
<dbReference type="InterPro" id="IPR007110">
    <property type="entry name" value="Ig-like_dom"/>
</dbReference>
<dbReference type="InterPro" id="IPR013098">
    <property type="entry name" value="Ig_I-set"/>
</dbReference>
<dbReference type="GO" id="GO:0098552">
    <property type="term" value="C:side of membrane"/>
    <property type="evidence" value="ECO:0007669"/>
    <property type="project" value="UniProtKB-KW"/>
</dbReference>
<keyword evidence="12" id="KW-0393">Immunoglobulin domain</keyword>
<evidence type="ECO:0000256" key="3">
    <source>
        <dbReference type="ARBA" id="ARBA00022475"/>
    </source>
</evidence>
<evidence type="ECO:0000259" key="15">
    <source>
        <dbReference type="PROSITE" id="PS50835"/>
    </source>
</evidence>
<dbReference type="SMART" id="SM00408">
    <property type="entry name" value="IGc2"/>
    <property type="match status" value="5"/>
</dbReference>
<feature type="domain" description="Ig-like" evidence="15">
    <location>
        <begin position="489"/>
        <end position="586"/>
    </location>
</feature>
<dbReference type="InterPro" id="IPR003961">
    <property type="entry name" value="FN3_dom"/>
</dbReference>
<dbReference type="InterPro" id="IPR036116">
    <property type="entry name" value="FN3_sf"/>
</dbReference>
<gene>
    <name evidence="17" type="primary">CNTN1</name>
</gene>
<comment type="subcellular location">
    <subcellularLocation>
        <location evidence="1">Cell membrane</location>
        <topology evidence="1">Lipid-anchor</topology>
        <topology evidence="1">GPI-anchor</topology>
    </subcellularLocation>
</comment>
<feature type="domain" description="Ig-like" evidence="15">
    <location>
        <begin position="315"/>
        <end position="391"/>
    </location>
</feature>
<feature type="compositionally biased region" description="Polar residues" evidence="13">
    <location>
        <begin position="618"/>
        <end position="629"/>
    </location>
</feature>
<evidence type="ECO:0000256" key="14">
    <source>
        <dbReference type="SAM" id="SignalP"/>
    </source>
</evidence>
<dbReference type="CDD" id="cd05727">
    <property type="entry name" value="Ig2_Contactin-2-like"/>
    <property type="match status" value="1"/>
</dbReference>
<dbReference type="FunFam" id="2.60.40.10:FF:000052">
    <property type="entry name" value="Contactin 1"/>
    <property type="match status" value="1"/>
</dbReference>
<feature type="chain" id="PRO_5034973923" evidence="14">
    <location>
        <begin position="18"/>
        <end position="1009"/>
    </location>
</feature>